<sequence length="97" mass="11373">MGNCMEVLIAPRKEEKQGNEVHMDEEERGIRVKMLVTKKELEVLVMELKKGEKGIEDILVEIGEERDKREKKAKLQIGWKPKLENIEENNEVIQFLN</sequence>
<evidence type="ECO:0000313" key="1">
    <source>
        <dbReference type="EMBL" id="KAF3328596.1"/>
    </source>
</evidence>
<dbReference type="PANTHER" id="PTHR35704">
    <property type="entry name" value="OS02G0254600 PROTEIN"/>
    <property type="match status" value="1"/>
</dbReference>
<comment type="caution">
    <text evidence="1">The sequence shown here is derived from an EMBL/GenBank/DDBJ whole genome shotgun (WGS) entry which is preliminary data.</text>
</comment>
<protein>
    <submittedName>
        <fullName evidence="1">Uncharacterized protein</fullName>
    </submittedName>
</protein>
<reference evidence="1" key="1">
    <citation type="submission" date="2020-01" db="EMBL/GenBank/DDBJ databases">
        <title>Genome sequence of Kobresia littledalei, the first chromosome-level genome in the family Cyperaceae.</title>
        <authorList>
            <person name="Qu G."/>
        </authorList>
    </citation>
    <scope>NUCLEOTIDE SEQUENCE</scope>
    <source>
        <strain evidence="1">C.B.Clarke</strain>
        <tissue evidence="1">Leaf</tissue>
    </source>
</reference>
<evidence type="ECO:0000313" key="2">
    <source>
        <dbReference type="Proteomes" id="UP000623129"/>
    </source>
</evidence>
<dbReference type="PANTHER" id="PTHR35704:SF1">
    <property type="entry name" value="OS02G0254600 PROTEIN"/>
    <property type="match status" value="1"/>
</dbReference>
<proteinExistence type="predicted"/>
<dbReference type="AlphaFoldDB" id="A0A833R235"/>
<dbReference type="OrthoDB" id="690994at2759"/>
<gene>
    <name evidence="1" type="ORF">FCM35_KLT05674</name>
</gene>
<accession>A0A833R235</accession>
<dbReference type="EMBL" id="SWLB01000015">
    <property type="protein sequence ID" value="KAF3328596.1"/>
    <property type="molecule type" value="Genomic_DNA"/>
</dbReference>
<keyword evidence="2" id="KW-1185">Reference proteome</keyword>
<dbReference type="Proteomes" id="UP000623129">
    <property type="component" value="Unassembled WGS sequence"/>
</dbReference>
<name>A0A833R235_9POAL</name>
<organism evidence="1 2">
    <name type="scientific">Carex littledalei</name>
    <dbReference type="NCBI Taxonomy" id="544730"/>
    <lineage>
        <taxon>Eukaryota</taxon>
        <taxon>Viridiplantae</taxon>
        <taxon>Streptophyta</taxon>
        <taxon>Embryophyta</taxon>
        <taxon>Tracheophyta</taxon>
        <taxon>Spermatophyta</taxon>
        <taxon>Magnoliopsida</taxon>
        <taxon>Liliopsida</taxon>
        <taxon>Poales</taxon>
        <taxon>Cyperaceae</taxon>
        <taxon>Cyperoideae</taxon>
        <taxon>Cariceae</taxon>
        <taxon>Carex</taxon>
        <taxon>Carex subgen. Euthyceras</taxon>
    </lineage>
</organism>